<dbReference type="RefSeq" id="WP_246105782.1">
    <property type="nucleotide sequence ID" value="NZ_CP036261.1"/>
</dbReference>
<dbReference type="Pfam" id="PF07596">
    <property type="entry name" value="SBP_bac_10"/>
    <property type="match status" value="1"/>
</dbReference>
<dbReference type="KEGG" id="ruv:EC9_41560"/>
<dbReference type="NCBIfam" id="TIGR04294">
    <property type="entry name" value="pre_pil_HX9DG"/>
    <property type="match status" value="1"/>
</dbReference>
<organism evidence="3 4">
    <name type="scientific">Rosistilla ulvae</name>
    <dbReference type="NCBI Taxonomy" id="1930277"/>
    <lineage>
        <taxon>Bacteria</taxon>
        <taxon>Pseudomonadati</taxon>
        <taxon>Planctomycetota</taxon>
        <taxon>Planctomycetia</taxon>
        <taxon>Pirellulales</taxon>
        <taxon>Pirellulaceae</taxon>
        <taxon>Rosistilla</taxon>
    </lineage>
</organism>
<accession>A0A517M509</accession>
<dbReference type="InterPro" id="IPR011453">
    <property type="entry name" value="DUF1559"/>
</dbReference>
<keyword evidence="1" id="KW-1133">Transmembrane helix</keyword>
<gene>
    <name evidence="3" type="ORF">EC9_41560</name>
</gene>
<name>A0A517M509_9BACT</name>
<evidence type="ECO:0000256" key="1">
    <source>
        <dbReference type="SAM" id="Phobius"/>
    </source>
</evidence>
<feature type="domain" description="DUF1559" evidence="2">
    <location>
        <begin position="45"/>
        <end position="281"/>
    </location>
</feature>
<dbReference type="NCBIfam" id="TIGR02532">
    <property type="entry name" value="IV_pilin_GFxxxE"/>
    <property type="match status" value="1"/>
</dbReference>
<dbReference type="PANTHER" id="PTHR30093">
    <property type="entry name" value="GENERAL SECRETION PATHWAY PROTEIN G"/>
    <property type="match status" value="1"/>
</dbReference>
<proteinExistence type="predicted"/>
<keyword evidence="1" id="KW-0812">Transmembrane</keyword>
<dbReference type="PANTHER" id="PTHR30093:SF2">
    <property type="entry name" value="TYPE II SECRETION SYSTEM PROTEIN H"/>
    <property type="match status" value="1"/>
</dbReference>
<dbReference type="AlphaFoldDB" id="A0A517M509"/>
<keyword evidence="1" id="KW-0472">Membrane</keyword>
<sequence precursor="true">MPVRTFSISRRRVAAERRSAFTLVELLVVIAIIGILVSLLLPAVQAAREAARRMQCSNNMKQIGLALHNYHDTYRMFPEGSRLSNFMGPLTAVLPYLEAANTYQQFDFSLSYSDPYNQAVASQEIATYLCPSMTMPRQVPDDSNGETGGPTSYLACEGTGAYMVKADGMFGLNWTSYGYNNPATRFRDITDGTSSTIAYGETTYDMPDYLWTAPAADAGKVKWGTARWVLGYPAVSLGTTLKELNVHNAANNGGFQSMHPGGVQFLYGDGSVRFGAETADRDLLNALATRNGGEVVGEGL</sequence>
<protein>
    <recommendedName>
        <fullName evidence="2">DUF1559 domain-containing protein</fullName>
    </recommendedName>
</protein>
<dbReference type="Gene3D" id="3.30.700.10">
    <property type="entry name" value="Glycoprotein, Type 4 Pilin"/>
    <property type="match status" value="1"/>
</dbReference>
<evidence type="ECO:0000259" key="2">
    <source>
        <dbReference type="Pfam" id="PF07596"/>
    </source>
</evidence>
<keyword evidence="4" id="KW-1185">Reference proteome</keyword>
<dbReference type="InterPro" id="IPR012902">
    <property type="entry name" value="N_methyl_site"/>
</dbReference>
<evidence type="ECO:0000313" key="3">
    <source>
        <dbReference type="EMBL" id="QDS89954.1"/>
    </source>
</evidence>
<reference evidence="3 4" key="1">
    <citation type="submission" date="2019-02" db="EMBL/GenBank/DDBJ databases">
        <title>Deep-cultivation of Planctomycetes and their phenomic and genomic characterization uncovers novel biology.</title>
        <authorList>
            <person name="Wiegand S."/>
            <person name="Jogler M."/>
            <person name="Boedeker C."/>
            <person name="Pinto D."/>
            <person name="Vollmers J."/>
            <person name="Rivas-Marin E."/>
            <person name="Kohn T."/>
            <person name="Peeters S.H."/>
            <person name="Heuer A."/>
            <person name="Rast P."/>
            <person name="Oberbeckmann S."/>
            <person name="Bunk B."/>
            <person name="Jeske O."/>
            <person name="Meyerdierks A."/>
            <person name="Storesund J.E."/>
            <person name="Kallscheuer N."/>
            <person name="Luecker S."/>
            <person name="Lage O.M."/>
            <person name="Pohl T."/>
            <person name="Merkel B.J."/>
            <person name="Hornburger P."/>
            <person name="Mueller R.-W."/>
            <person name="Bruemmer F."/>
            <person name="Labrenz M."/>
            <person name="Spormann A.M."/>
            <person name="Op den Camp H."/>
            <person name="Overmann J."/>
            <person name="Amann R."/>
            <person name="Jetten M.S.M."/>
            <person name="Mascher T."/>
            <person name="Medema M.H."/>
            <person name="Devos D.P."/>
            <person name="Kaster A.-K."/>
            <person name="Ovreas L."/>
            <person name="Rohde M."/>
            <person name="Galperin M.Y."/>
            <person name="Jogler C."/>
        </authorList>
    </citation>
    <scope>NUCLEOTIDE SEQUENCE [LARGE SCALE GENOMIC DNA]</scope>
    <source>
        <strain evidence="3 4">EC9</strain>
    </source>
</reference>
<dbReference type="EMBL" id="CP036261">
    <property type="protein sequence ID" value="QDS89954.1"/>
    <property type="molecule type" value="Genomic_DNA"/>
</dbReference>
<dbReference type="Pfam" id="PF07963">
    <property type="entry name" value="N_methyl"/>
    <property type="match status" value="1"/>
</dbReference>
<evidence type="ECO:0000313" key="4">
    <source>
        <dbReference type="Proteomes" id="UP000319557"/>
    </source>
</evidence>
<dbReference type="InterPro" id="IPR027558">
    <property type="entry name" value="Pre_pil_HX9DG_C"/>
</dbReference>
<feature type="transmembrane region" description="Helical" evidence="1">
    <location>
        <begin position="20"/>
        <end position="44"/>
    </location>
</feature>
<dbReference type="InterPro" id="IPR045584">
    <property type="entry name" value="Pilin-like"/>
</dbReference>
<dbReference type="Proteomes" id="UP000319557">
    <property type="component" value="Chromosome"/>
</dbReference>
<dbReference type="SUPFAM" id="SSF54523">
    <property type="entry name" value="Pili subunits"/>
    <property type="match status" value="1"/>
</dbReference>